<dbReference type="AlphaFoldDB" id="A0A161XF76"/>
<dbReference type="EMBL" id="LWGR01000010">
    <property type="protein sequence ID" value="KZM72038.1"/>
    <property type="molecule type" value="Genomic_DNA"/>
</dbReference>
<sequence length="169" mass="18537">MYVPQPDGRIVAAGPAPDDSARTRLPDWHELLAAFCGHIGDQPDDHPITRWARALAELHLARREHPLHVAEIDGRRNELVAHIDDWVAAHTARRPRSQSLGAVVDGMAAAQVRATHLLRSVDDVTDDRVHSAWFQLASMADGWTDLVEQVLGVAARPLARPLRSRAAGA</sequence>
<keyword evidence="2" id="KW-1185">Reference proteome</keyword>
<evidence type="ECO:0000313" key="2">
    <source>
        <dbReference type="Proteomes" id="UP000076512"/>
    </source>
</evidence>
<gene>
    <name evidence="1" type="ORF">AWN90_38070</name>
</gene>
<proteinExistence type="predicted"/>
<evidence type="ECO:0008006" key="3">
    <source>
        <dbReference type="Google" id="ProtNLM"/>
    </source>
</evidence>
<accession>A0A161XF76</accession>
<reference evidence="1 2" key="1">
    <citation type="submission" date="2016-04" db="EMBL/GenBank/DDBJ databases">
        <authorList>
            <person name="Evans L.H."/>
            <person name="Alamgir A."/>
            <person name="Owens N."/>
            <person name="Weber N.D."/>
            <person name="Virtaneva K."/>
            <person name="Barbian K."/>
            <person name="Babar A."/>
            <person name="Rosenke K."/>
        </authorList>
    </citation>
    <scope>NUCLEOTIDE SEQUENCE [LARGE SCALE GENOMIC DNA]</scope>
    <source>
        <strain evidence="1 2">IFM 0406</strain>
    </source>
</reference>
<dbReference type="RefSeq" id="WP_067593302.1">
    <property type="nucleotide sequence ID" value="NZ_CP023778.1"/>
</dbReference>
<comment type="caution">
    <text evidence="1">The sequence shown here is derived from an EMBL/GenBank/DDBJ whole genome shotgun (WGS) entry which is preliminary data.</text>
</comment>
<name>A0A161XF76_9NOCA</name>
<dbReference type="Proteomes" id="UP000076512">
    <property type="component" value="Unassembled WGS sequence"/>
</dbReference>
<organism evidence="1 2">
    <name type="scientific">Nocardia terpenica</name>
    <dbReference type="NCBI Taxonomy" id="455432"/>
    <lineage>
        <taxon>Bacteria</taxon>
        <taxon>Bacillati</taxon>
        <taxon>Actinomycetota</taxon>
        <taxon>Actinomycetes</taxon>
        <taxon>Mycobacteriales</taxon>
        <taxon>Nocardiaceae</taxon>
        <taxon>Nocardia</taxon>
    </lineage>
</organism>
<dbReference type="GeneID" id="88357774"/>
<evidence type="ECO:0000313" key="1">
    <source>
        <dbReference type="EMBL" id="KZM72038.1"/>
    </source>
</evidence>
<protein>
    <recommendedName>
        <fullName evidence="3">DUF4254 domain-containing protein</fullName>
    </recommendedName>
</protein>